<gene>
    <name evidence="1" type="ORF">SAV31267_023290</name>
</gene>
<dbReference type="EMBL" id="BJHY01000001">
    <property type="protein sequence ID" value="GDY72844.1"/>
    <property type="molecule type" value="Genomic_DNA"/>
</dbReference>
<dbReference type="Proteomes" id="UP000299211">
    <property type="component" value="Unassembled WGS sequence"/>
</dbReference>
<accession>A0A4D4MMD1</accession>
<evidence type="ECO:0000313" key="2">
    <source>
        <dbReference type="Proteomes" id="UP000299211"/>
    </source>
</evidence>
<evidence type="ECO:0000313" key="1">
    <source>
        <dbReference type="EMBL" id="GDY72844.1"/>
    </source>
</evidence>
<dbReference type="AlphaFoldDB" id="A0A4D4MMD1"/>
<sequence>MGDQVELLLRRLVEADPEEAVTLCTRLVKGVGEVLRALRAAAVTVDGAIDDH</sequence>
<protein>
    <submittedName>
        <fullName evidence="1">Uncharacterized protein</fullName>
    </submittedName>
</protein>
<reference evidence="1 2" key="1">
    <citation type="submission" date="2019-04" db="EMBL/GenBank/DDBJ databases">
        <title>Draft genome sequences of Streptomyces avermitilis ATCC 31267.</title>
        <authorList>
            <person name="Komaki H."/>
            <person name="Tamura T."/>
            <person name="Hosoyama A."/>
        </authorList>
    </citation>
    <scope>NUCLEOTIDE SEQUENCE [LARGE SCALE GENOMIC DNA]</scope>
    <source>
        <strain evidence="1 2">ATCC 31267</strain>
    </source>
</reference>
<organism evidence="1 2">
    <name type="scientific">Streptomyces avermitilis</name>
    <dbReference type="NCBI Taxonomy" id="33903"/>
    <lineage>
        <taxon>Bacteria</taxon>
        <taxon>Bacillati</taxon>
        <taxon>Actinomycetota</taxon>
        <taxon>Actinomycetes</taxon>
        <taxon>Kitasatosporales</taxon>
        <taxon>Streptomycetaceae</taxon>
        <taxon>Streptomyces</taxon>
    </lineage>
</organism>
<proteinExistence type="predicted"/>
<name>A0A4D4MMD1_STRAX</name>
<comment type="caution">
    <text evidence="1">The sequence shown here is derived from an EMBL/GenBank/DDBJ whole genome shotgun (WGS) entry which is preliminary data.</text>
</comment>